<keyword evidence="6" id="KW-1185">Reference proteome</keyword>
<protein>
    <submittedName>
        <fullName evidence="5">GntR family transcriptional regulator</fullName>
    </submittedName>
</protein>
<evidence type="ECO:0000256" key="1">
    <source>
        <dbReference type="ARBA" id="ARBA00023015"/>
    </source>
</evidence>
<sequence>MPDEAPPPSADPPLWQVVAAQITAEMAAGRLADGARLSPEREMAPAMGVAVGTLRRALADLEGRGLLERRQGSGNYVRHAGLGREVYGLFRLERADGVPGMPGADLLDVAEGRAPEGAPFGSATRIRRLRRIGGLHVAAEEIWLDAACGRPRAEELGDSLYLSYGAQLSVFVTRVEDRVTLGDMPGWAGLGAGRCGRVLRRSWAGGAVVEVSVTSFDPSLAHYVNRAARTAPPKGPA</sequence>
<evidence type="ECO:0000256" key="2">
    <source>
        <dbReference type="ARBA" id="ARBA00023125"/>
    </source>
</evidence>
<gene>
    <name evidence="5" type="ORF">BCF33_1072</name>
</gene>
<organism evidence="5 6">
    <name type="scientific">Hasllibacter halocynthiae</name>
    <dbReference type="NCBI Taxonomy" id="595589"/>
    <lineage>
        <taxon>Bacteria</taxon>
        <taxon>Pseudomonadati</taxon>
        <taxon>Pseudomonadota</taxon>
        <taxon>Alphaproteobacteria</taxon>
        <taxon>Rhodobacterales</taxon>
        <taxon>Roseobacteraceae</taxon>
        <taxon>Hasllibacter</taxon>
    </lineage>
</organism>
<evidence type="ECO:0000313" key="5">
    <source>
        <dbReference type="EMBL" id="PRY95452.1"/>
    </source>
</evidence>
<comment type="caution">
    <text evidence="5">The sequence shown here is derived from an EMBL/GenBank/DDBJ whole genome shotgun (WGS) entry which is preliminary data.</text>
</comment>
<dbReference type="InterPro" id="IPR011663">
    <property type="entry name" value="UTRA"/>
</dbReference>
<evidence type="ECO:0000313" key="6">
    <source>
        <dbReference type="Proteomes" id="UP000238801"/>
    </source>
</evidence>
<keyword evidence="2" id="KW-0238">DNA-binding</keyword>
<feature type="domain" description="HTH gntR-type" evidence="4">
    <location>
        <begin position="12"/>
        <end position="80"/>
    </location>
</feature>
<keyword evidence="1" id="KW-0805">Transcription regulation</keyword>
<keyword evidence="3" id="KW-0804">Transcription</keyword>
<dbReference type="OrthoDB" id="9794015at2"/>
<dbReference type="InterPro" id="IPR050679">
    <property type="entry name" value="Bact_HTH_transcr_reg"/>
</dbReference>
<dbReference type="SMART" id="SM00345">
    <property type="entry name" value="HTH_GNTR"/>
    <property type="match status" value="1"/>
</dbReference>
<dbReference type="InterPro" id="IPR000524">
    <property type="entry name" value="Tscrpt_reg_HTH_GntR"/>
</dbReference>
<dbReference type="InterPro" id="IPR028978">
    <property type="entry name" value="Chorismate_lyase_/UTRA_dom_sf"/>
</dbReference>
<accession>A0A2T0X930</accession>
<reference evidence="5 6" key="1">
    <citation type="submission" date="2018-03" db="EMBL/GenBank/DDBJ databases">
        <title>Genomic Encyclopedia of Archaeal and Bacterial Type Strains, Phase II (KMG-II): from individual species to whole genera.</title>
        <authorList>
            <person name="Goeker M."/>
        </authorList>
    </citation>
    <scope>NUCLEOTIDE SEQUENCE [LARGE SCALE GENOMIC DNA]</scope>
    <source>
        <strain evidence="5 6">DSM 29318</strain>
    </source>
</reference>
<dbReference type="RefSeq" id="WP_106159826.1">
    <property type="nucleotide sequence ID" value="NZ_PVTT01000001.1"/>
</dbReference>
<name>A0A2T0X930_9RHOB</name>
<dbReference type="EMBL" id="PVTT01000001">
    <property type="protein sequence ID" value="PRY95452.1"/>
    <property type="molecule type" value="Genomic_DNA"/>
</dbReference>
<dbReference type="SMART" id="SM00866">
    <property type="entry name" value="UTRA"/>
    <property type="match status" value="1"/>
</dbReference>
<dbReference type="Proteomes" id="UP000238801">
    <property type="component" value="Unassembled WGS sequence"/>
</dbReference>
<dbReference type="InterPro" id="IPR036388">
    <property type="entry name" value="WH-like_DNA-bd_sf"/>
</dbReference>
<dbReference type="CDD" id="cd07377">
    <property type="entry name" value="WHTH_GntR"/>
    <property type="match status" value="1"/>
</dbReference>
<dbReference type="InterPro" id="IPR036390">
    <property type="entry name" value="WH_DNA-bd_sf"/>
</dbReference>
<dbReference type="AlphaFoldDB" id="A0A2T0X930"/>
<dbReference type="SUPFAM" id="SSF46785">
    <property type="entry name" value="Winged helix' DNA-binding domain"/>
    <property type="match status" value="1"/>
</dbReference>
<dbReference type="Gene3D" id="1.10.10.10">
    <property type="entry name" value="Winged helix-like DNA-binding domain superfamily/Winged helix DNA-binding domain"/>
    <property type="match status" value="1"/>
</dbReference>
<dbReference type="GO" id="GO:0003677">
    <property type="term" value="F:DNA binding"/>
    <property type="evidence" value="ECO:0007669"/>
    <property type="project" value="UniProtKB-KW"/>
</dbReference>
<dbReference type="GO" id="GO:0045892">
    <property type="term" value="P:negative regulation of DNA-templated transcription"/>
    <property type="evidence" value="ECO:0007669"/>
    <property type="project" value="TreeGrafter"/>
</dbReference>
<proteinExistence type="predicted"/>
<dbReference type="GO" id="GO:0003700">
    <property type="term" value="F:DNA-binding transcription factor activity"/>
    <property type="evidence" value="ECO:0007669"/>
    <property type="project" value="InterPro"/>
</dbReference>
<evidence type="ECO:0000259" key="4">
    <source>
        <dbReference type="PROSITE" id="PS50949"/>
    </source>
</evidence>
<dbReference type="Pfam" id="PF07702">
    <property type="entry name" value="UTRA"/>
    <property type="match status" value="1"/>
</dbReference>
<dbReference type="SUPFAM" id="SSF64288">
    <property type="entry name" value="Chorismate lyase-like"/>
    <property type="match status" value="1"/>
</dbReference>
<dbReference type="PROSITE" id="PS50949">
    <property type="entry name" value="HTH_GNTR"/>
    <property type="match status" value="1"/>
</dbReference>
<dbReference type="Pfam" id="PF00392">
    <property type="entry name" value="GntR"/>
    <property type="match status" value="1"/>
</dbReference>
<evidence type="ECO:0000256" key="3">
    <source>
        <dbReference type="ARBA" id="ARBA00023163"/>
    </source>
</evidence>
<dbReference type="PANTHER" id="PTHR44846:SF1">
    <property type="entry name" value="MANNOSYL-D-GLYCERATE TRANSPORT_METABOLISM SYSTEM REPRESSOR MNGR-RELATED"/>
    <property type="match status" value="1"/>
</dbReference>
<dbReference type="PANTHER" id="PTHR44846">
    <property type="entry name" value="MANNOSYL-D-GLYCERATE TRANSPORT/METABOLISM SYSTEM REPRESSOR MNGR-RELATED"/>
    <property type="match status" value="1"/>
</dbReference>